<reference evidence="1 2" key="1">
    <citation type="submission" date="2024-01" db="EMBL/GenBank/DDBJ databases">
        <title>Comparative genomics of Cryptococcus and Kwoniella reveals pathogenesis evolution and contrasting modes of karyotype evolution via chromosome fusion or intercentromeric recombination.</title>
        <authorList>
            <person name="Coelho M.A."/>
            <person name="David-Palma M."/>
            <person name="Shea T."/>
            <person name="Bowers K."/>
            <person name="McGinley-Smith S."/>
            <person name="Mohammad A.W."/>
            <person name="Gnirke A."/>
            <person name="Yurkov A.M."/>
            <person name="Nowrousian M."/>
            <person name="Sun S."/>
            <person name="Cuomo C.A."/>
            <person name="Heitman J."/>
        </authorList>
    </citation>
    <scope>NUCLEOTIDE SEQUENCE [LARGE SCALE GENOMIC DNA]</scope>
    <source>
        <strain evidence="1 2">CBS 6074</strain>
    </source>
</reference>
<evidence type="ECO:0000313" key="1">
    <source>
        <dbReference type="EMBL" id="WWC86787.1"/>
    </source>
</evidence>
<proteinExistence type="predicted"/>
<protein>
    <submittedName>
        <fullName evidence="1">Uncharacterized protein</fullName>
    </submittedName>
</protein>
<organism evidence="1 2">
    <name type="scientific">Kwoniella dendrophila CBS 6074</name>
    <dbReference type="NCBI Taxonomy" id="1295534"/>
    <lineage>
        <taxon>Eukaryota</taxon>
        <taxon>Fungi</taxon>
        <taxon>Dikarya</taxon>
        <taxon>Basidiomycota</taxon>
        <taxon>Agaricomycotina</taxon>
        <taxon>Tremellomycetes</taxon>
        <taxon>Tremellales</taxon>
        <taxon>Cryptococcaceae</taxon>
        <taxon>Kwoniella</taxon>
    </lineage>
</organism>
<dbReference type="Pfam" id="PF11093">
    <property type="entry name" value="Mitochondr_Som1"/>
    <property type="match status" value="1"/>
</dbReference>
<dbReference type="AlphaFoldDB" id="A0AAX4JPN1"/>
<dbReference type="EMBL" id="CP144099">
    <property type="protein sequence ID" value="WWC86787.1"/>
    <property type="molecule type" value="Genomic_DNA"/>
</dbReference>
<sequence>MTSDIKVEPSPASIKSDKVEVIDPFKEPPCKLFSITQYQCTPLGGRVTCWSIERIFRQCGQGKPAIEVTNKLKSKKKLDQESLIVDPAFLENPPKARNWNDYRGS</sequence>
<dbReference type="Proteomes" id="UP001355207">
    <property type="component" value="Chromosome 2"/>
</dbReference>
<gene>
    <name evidence="1" type="ORF">L201_001666</name>
</gene>
<accession>A0AAX4JPN1</accession>
<dbReference type="RefSeq" id="XP_066073550.1">
    <property type="nucleotide sequence ID" value="XM_066217453.1"/>
</dbReference>
<dbReference type="GeneID" id="91092338"/>
<keyword evidence="2" id="KW-1185">Reference proteome</keyword>
<dbReference type="InterPro" id="IPR024645">
    <property type="entry name" value="Mitochondr_Som1"/>
</dbReference>
<evidence type="ECO:0000313" key="2">
    <source>
        <dbReference type="Proteomes" id="UP001355207"/>
    </source>
</evidence>
<dbReference type="GO" id="GO:0042720">
    <property type="term" value="C:mitochondrial inner membrane peptidase complex"/>
    <property type="evidence" value="ECO:0007669"/>
    <property type="project" value="InterPro"/>
</dbReference>
<name>A0AAX4JPN1_9TREE</name>